<evidence type="ECO:0000313" key="2">
    <source>
        <dbReference type="EMBL" id="RVT92513.1"/>
    </source>
</evidence>
<protein>
    <submittedName>
        <fullName evidence="2">Uncharacterized protein</fullName>
    </submittedName>
</protein>
<comment type="caution">
    <text evidence="2">The sequence shown here is derived from an EMBL/GenBank/DDBJ whole genome shotgun (WGS) entry which is preliminary data.</text>
</comment>
<dbReference type="OrthoDB" id="7574747at2"/>
<gene>
    <name evidence="2" type="ORF">EOD43_00860</name>
</gene>
<keyword evidence="1" id="KW-0812">Transmembrane</keyword>
<organism evidence="2 3">
    <name type="scientific">Sphingomonas crocodyli</name>
    <dbReference type="NCBI Taxonomy" id="1979270"/>
    <lineage>
        <taxon>Bacteria</taxon>
        <taxon>Pseudomonadati</taxon>
        <taxon>Pseudomonadota</taxon>
        <taxon>Alphaproteobacteria</taxon>
        <taxon>Sphingomonadales</taxon>
        <taxon>Sphingomonadaceae</taxon>
        <taxon>Sphingomonas</taxon>
    </lineage>
</organism>
<evidence type="ECO:0000313" key="3">
    <source>
        <dbReference type="Proteomes" id="UP000282971"/>
    </source>
</evidence>
<evidence type="ECO:0000256" key="1">
    <source>
        <dbReference type="SAM" id="Phobius"/>
    </source>
</evidence>
<dbReference type="EMBL" id="SACN01000001">
    <property type="protein sequence ID" value="RVT92513.1"/>
    <property type="molecule type" value="Genomic_DNA"/>
</dbReference>
<feature type="transmembrane region" description="Helical" evidence="1">
    <location>
        <begin position="27"/>
        <end position="53"/>
    </location>
</feature>
<reference evidence="2 3" key="1">
    <citation type="submission" date="2019-01" db="EMBL/GenBank/DDBJ databases">
        <authorList>
            <person name="Chen W.-M."/>
        </authorList>
    </citation>
    <scope>NUCLEOTIDE SEQUENCE [LARGE SCALE GENOMIC DNA]</scope>
    <source>
        <strain evidence="2 3">CCP-7</strain>
    </source>
</reference>
<dbReference type="Proteomes" id="UP000282971">
    <property type="component" value="Unassembled WGS sequence"/>
</dbReference>
<keyword evidence="1" id="KW-1133">Transmembrane helix</keyword>
<sequence>MAREMKEHELASPVDLPAEPIEGGHPLAYASVAIIVATLVLFFANAGTLSAWVDEKPPSDVQLRASEAASGWAATMDAIGIGKPRTALHDGWKKLQAARFGDEAAGGMQ</sequence>
<keyword evidence="3" id="KW-1185">Reference proteome</keyword>
<dbReference type="AlphaFoldDB" id="A0A437M4M1"/>
<keyword evidence="1" id="KW-0472">Membrane</keyword>
<proteinExistence type="predicted"/>
<dbReference type="RefSeq" id="WP_127740190.1">
    <property type="nucleotide sequence ID" value="NZ_SACN01000001.1"/>
</dbReference>
<accession>A0A437M4M1</accession>
<name>A0A437M4M1_9SPHN</name>